<comment type="caution">
    <text evidence="2">The sequence shown here is derived from an EMBL/GenBank/DDBJ whole genome shotgun (WGS) entry which is preliminary data.</text>
</comment>
<protein>
    <submittedName>
        <fullName evidence="2">Uncharacterized protein</fullName>
    </submittedName>
</protein>
<feature type="region of interest" description="Disordered" evidence="1">
    <location>
        <begin position="60"/>
        <end position="90"/>
    </location>
</feature>
<proteinExistence type="predicted"/>
<organism evidence="2 3">
    <name type="scientific">Catenaria anguillulae PL171</name>
    <dbReference type="NCBI Taxonomy" id="765915"/>
    <lineage>
        <taxon>Eukaryota</taxon>
        <taxon>Fungi</taxon>
        <taxon>Fungi incertae sedis</taxon>
        <taxon>Blastocladiomycota</taxon>
        <taxon>Blastocladiomycetes</taxon>
        <taxon>Blastocladiales</taxon>
        <taxon>Catenariaceae</taxon>
        <taxon>Catenaria</taxon>
    </lineage>
</organism>
<feature type="compositionally biased region" description="Polar residues" evidence="1">
    <location>
        <begin position="72"/>
        <end position="90"/>
    </location>
</feature>
<evidence type="ECO:0000256" key="1">
    <source>
        <dbReference type="SAM" id="MobiDB-lite"/>
    </source>
</evidence>
<gene>
    <name evidence="2" type="ORF">BCR44DRAFT_1498743</name>
</gene>
<evidence type="ECO:0000313" key="2">
    <source>
        <dbReference type="EMBL" id="ORZ36588.1"/>
    </source>
</evidence>
<dbReference type="Proteomes" id="UP000193411">
    <property type="component" value="Unassembled WGS sequence"/>
</dbReference>
<sequence>MYSLAVVQPCIPGAVSKTMHKRLRTRQPPCVLFNDIDQRIFGKIPYVQLRNLLPTPPRRSNWWPRPTPNLPPSTSTRTWKPTPTFKQSSDSSSTTLYQLACPFPNRFALHDHQVQRLGKFVDSVASNDSDQLLNEIEYLDRKLKVKLRPWKTLVHVLDLVNDDHLALIHQRLPPL</sequence>
<evidence type="ECO:0000313" key="3">
    <source>
        <dbReference type="Proteomes" id="UP000193411"/>
    </source>
</evidence>
<reference evidence="2 3" key="1">
    <citation type="submission" date="2016-07" db="EMBL/GenBank/DDBJ databases">
        <title>Pervasive Adenine N6-methylation of Active Genes in Fungi.</title>
        <authorList>
            <consortium name="DOE Joint Genome Institute"/>
            <person name="Mondo S.J."/>
            <person name="Dannebaum R.O."/>
            <person name="Kuo R.C."/>
            <person name="Labutti K."/>
            <person name="Haridas S."/>
            <person name="Kuo A."/>
            <person name="Salamov A."/>
            <person name="Ahrendt S.R."/>
            <person name="Lipzen A."/>
            <person name="Sullivan W."/>
            <person name="Andreopoulos W.B."/>
            <person name="Clum A."/>
            <person name="Lindquist E."/>
            <person name="Daum C."/>
            <person name="Ramamoorthy G.K."/>
            <person name="Gryganskyi A."/>
            <person name="Culley D."/>
            <person name="Magnuson J.K."/>
            <person name="James T.Y."/>
            <person name="O'Malley M.A."/>
            <person name="Stajich J.E."/>
            <person name="Spatafora J.W."/>
            <person name="Visel A."/>
            <person name="Grigoriev I.V."/>
        </authorList>
    </citation>
    <scope>NUCLEOTIDE SEQUENCE [LARGE SCALE GENOMIC DNA]</scope>
    <source>
        <strain evidence="2 3">PL171</strain>
    </source>
</reference>
<keyword evidence="3" id="KW-1185">Reference proteome</keyword>
<dbReference type="AlphaFoldDB" id="A0A1Y2HPP8"/>
<dbReference type="EMBL" id="MCFL01000016">
    <property type="protein sequence ID" value="ORZ36588.1"/>
    <property type="molecule type" value="Genomic_DNA"/>
</dbReference>
<accession>A0A1Y2HPP8</accession>
<name>A0A1Y2HPP8_9FUNG</name>